<dbReference type="AlphaFoldDB" id="A0A0J6YMD7"/>
<dbReference type="EMBL" id="DS028097">
    <property type="protein sequence ID" value="KMP08068.1"/>
    <property type="molecule type" value="Genomic_DNA"/>
</dbReference>
<accession>A0A0J6YMD7</accession>
<reference evidence="2" key="1">
    <citation type="journal article" date="2010" name="Genome Res.">
        <title>Population genomic sequencing of Coccidioides fungi reveals recent hybridization and transposon control.</title>
        <authorList>
            <person name="Neafsey D.E."/>
            <person name="Barker B.M."/>
            <person name="Sharpton T.J."/>
            <person name="Stajich J.E."/>
            <person name="Park D.J."/>
            <person name="Whiston E."/>
            <person name="Hung C.-Y."/>
            <person name="McMahan C."/>
            <person name="White J."/>
            <person name="Sykes S."/>
            <person name="Heiman D."/>
            <person name="Young S."/>
            <person name="Zeng Q."/>
            <person name="Abouelleil A."/>
            <person name="Aftuck L."/>
            <person name="Bessette D."/>
            <person name="Brown A."/>
            <person name="FitzGerald M."/>
            <person name="Lui A."/>
            <person name="Macdonald J.P."/>
            <person name="Priest M."/>
            <person name="Orbach M.J."/>
            <person name="Galgiani J.N."/>
            <person name="Kirkland T.N."/>
            <person name="Cole G.T."/>
            <person name="Birren B.W."/>
            <person name="Henn M.R."/>
            <person name="Taylor J.W."/>
            <person name="Rounsley S.D."/>
        </authorList>
    </citation>
    <scope>NUCLEOTIDE SEQUENCE [LARGE SCALE GENOMIC DNA]</scope>
    <source>
        <strain evidence="2">RMSCC 2394</strain>
    </source>
</reference>
<name>A0A0J6YMD7_COCIT</name>
<organism evidence="1 2">
    <name type="scientific">Coccidioides immitis RMSCC 2394</name>
    <dbReference type="NCBI Taxonomy" id="404692"/>
    <lineage>
        <taxon>Eukaryota</taxon>
        <taxon>Fungi</taxon>
        <taxon>Dikarya</taxon>
        <taxon>Ascomycota</taxon>
        <taxon>Pezizomycotina</taxon>
        <taxon>Eurotiomycetes</taxon>
        <taxon>Eurotiomycetidae</taxon>
        <taxon>Onygenales</taxon>
        <taxon>Onygenaceae</taxon>
        <taxon>Coccidioides</taxon>
    </lineage>
</organism>
<protein>
    <submittedName>
        <fullName evidence="1">Uncharacterized protein</fullName>
    </submittedName>
</protein>
<evidence type="ECO:0000313" key="1">
    <source>
        <dbReference type="EMBL" id="KMP08068.1"/>
    </source>
</evidence>
<gene>
    <name evidence="1" type="ORF">CIRG_07749</name>
</gene>
<dbReference type="Proteomes" id="UP000054565">
    <property type="component" value="Unassembled WGS sequence"/>
</dbReference>
<evidence type="ECO:0000313" key="2">
    <source>
        <dbReference type="Proteomes" id="UP000054565"/>
    </source>
</evidence>
<sequence>MASRFSAPATKRTVPECKDFLPLFKKSLALCHWNGSRSLPNGHNLPVRWIFKSYLPPHISTGGSLGSSHLRLSALPLLKKLTNFEPLV</sequence>
<proteinExistence type="predicted"/>